<dbReference type="InterPro" id="IPR007521">
    <property type="entry name" value="Choline_kin_N"/>
</dbReference>
<evidence type="ECO:0000313" key="5">
    <source>
        <dbReference type="Proteomes" id="UP001433268"/>
    </source>
</evidence>
<gene>
    <name evidence="4" type="ORF">PG997_011098</name>
</gene>
<dbReference type="Pfam" id="PF04428">
    <property type="entry name" value="Choline_kin_N"/>
    <property type="match status" value="1"/>
</dbReference>
<feature type="compositionally biased region" description="Low complexity" evidence="2">
    <location>
        <begin position="81"/>
        <end position="91"/>
    </location>
</feature>
<feature type="region of interest" description="Disordered" evidence="2">
    <location>
        <begin position="1"/>
        <end position="126"/>
    </location>
</feature>
<protein>
    <submittedName>
        <fullName evidence="4">Choline kinase-like protein</fullName>
    </submittedName>
</protein>
<comment type="similarity">
    <text evidence="1">Belongs to the choline/ethanolamine kinase family.</text>
</comment>
<dbReference type="PANTHER" id="PTHR22603">
    <property type="entry name" value="CHOLINE/ETHANOALAMINE KINASE"/>
    <property type="match status" value="1"/>
</dbReference>
<feature type="region of interest" description="Disordered" evidence="2">
    <location>
        <begin position="143"/>
        <end position="194"/>
    </location>
</feature>
<feature type="domain" description="Choline kinase N-terminal" evidence="3">
    <location>
        <begin position="242"/>
        <end position="317"/>
    </location>
</feature>
<evidence type="ECO:0000256" key="1">
    <source>
        <dbReference type="ARBA" id="ARBA00038211"/>
    </source>
</evidence>
<dbReference type="Pfam" id="PF01633">
    <property type="entry name" value="Choline_kinase"/>
    <property type="match status" value="1"/>
</dbReference>
<sequence length="786" mass="88568">MSSSAPTPTPGGGLPLRSAMKPDDDSDRQQSSAASLKAVQIAEPEPEAPEETQPETQPKKQFSAGVGKRLSGRPPIVGGNSSRTSLLSQSSIEMLNSYASNQSPAHEPQDTDQSQGHSHYRHRLDHYGEKLISQVAEWLERERSKKEKRKGKKHHHLRHRRPSEEAADAEDASTSAEGAKLQRKHSIDSQSSDVSLDRLQRIIDDSMSALGINNMPHYSPRLTARKHKKRTFHLHRTQSSDTEYHDGDVLVPSCDAVLDNTKTMSYSGGKAMSPEEENAPVSRKEEKGRKAWATFKTDVIRIAHTLRIKGWRRVPLESGHSIEVERLSGALTNAVYVVSPPKDMASKTEPGKTPPAKLLLRVYGPQVENIIDRENELSMLRRLARKKIGPRLLGTFENGRFEQFFNAITLTPAHLREPETSKKIAKRMRELHDGIDLLEDEKDGGPSVLKNWDQWLDHVEKVATFLDQELLAGDGSSTPGPADAWKTRGFVCGVEWTVFKQAIAKYREWLFNHYNSHNTLRDQLVFAHNDTQYGNILRLRPEDEQSPLMQPQNEHKQLIVIDFEYAGPNTRGHEFANHFTEWTYNYHDANTPHICNVERYPTPDEQRRFLKAYVEHQPQYPSAGTPRLLPLDSPADTGITTTTTPGSTSSIVEFMLDARVPPGGWREDEKRKEEQNEQIIKALMEETKVWRIANSAQWVAWGLMQAKIPGLDLPGTGDDQATEVEGAAPASATAPEEEESHGDEFDYLGYAQDRAYFFWGDCVQMGIVKLEDLPENLRGRIKTVNY</sequence>
<dbReference type="CDD" id="cd05157">
    <property type="entry name" value="ETNK_euk"/>
    <property type="match status" value="1"/>
</dbReference>
<accession>A0ABR1VKY9</accession>
<dbReference type="Gene3D" id="3.30.200.20">
    <property type="entry name" value="Phosphorylase Kinase, domain 1"/>
    <property type="match status" value="1"/>
</dbReference>
<dbReference type="EMBL" id="JAQQWN010000008">
    <property type="protein sequence ID" value="KAK8070895.1"/>
    <property type="molecule type" value="Genomic_DNA"/>
</dbReference>
<evidence type="ECO:0000259" key="3">
    <source>
        <dbReference type="Pfam" id="PF04428"/>
    </source>
</evidence>
<evidence type="ECO:0000256" key="2">
    <source>
        <dbReference type="SAM" id="MobiDB-lite"/>
    </source>
</evidence>
<dbReference type="Proteomes" id="UP001433268">
    <property type="component" value="Unassembled WGS sequence"/>
</dbReference>
<feature type="compositionally biased region" description="Acidic residues" evidence="2">
    <location>
        <begin position="44"/>
        <end position="53"/>
    </location>
</feature>
<organism evidence="4 5">
    <name type="scientific">Apiospora hydei</name>
    <dbReference type="NCBI Taxonomy" id="1337664"/>
    <lineage>
        <taxon>Eukaryota</taxon>
        <taxon>Fungi</taxon>
        <taxon>Dikarya</taxon>
        <taxon>Ascomycota</taxon>
        <taxon>Pezizomycotina</taxon>
        <taxon>Sordariomycetes</taxon>
        <taxon>Xylariomycetidae</taxon>
        <taxon>Amphisphaeriales</taxon>
        <taxon>Apiosporaceae</taxon>
        <taxon>Apiospora</taxon>
    </lineage>
</organism>
<keyword evidence="5" id="KW-1185">Reference proteome</keyword>
<feature type="compositionally biased region" description="Polar residues" evidence="2">
    <location>
        <begin position="92"/>
        <end position="104"/>
    </location>
</feature>
<feature type="compositionally biased region" description="Basic residues" evidence="2">
    <location>
        <begin position="146"/>
        <end position="161"/>
    </location>
</feature>
<feature type="region of interest" description="Disordered" evidence="2">
    <location>
        <begin position="265"/>
        <end position="285"/>
    </location>
</feature>
<dbReference type="InterPro" id="IPR011009">
    <property type="entry name" value="Kinase-like_dom_sf"/>
</dbReference>
<dbReference type="Gene3D" id="3.90.1200.10">
    <property type="match status" value="1"/>
</dbReference>
<dbReference type="GeneID" id="92048473"/>
<comment type="caution">
    <text evidence="4">The sequence shown here is derived from an EMBL/GenBank/DDBJ whole genome shotgun (WGS) entry which is preliminary data.</text>
</comment>
<feature type="compositionally biased region" description="Low complexity" evidence="2">
    <location>
        <begin position="725"/>
        <end position="734"/>
    </location>
</feature>
<proteinExistence type="inferred from homology"/>
<dbReference type="SUPFAM" id="SSF56112">
    <property type="entry name" value="Protein kinase-like (PK-like)"/>
    <property type="match status" value="1"/>
</dbReference>
<evidence type="ECO:0000313" key="4">
    <source>
        <dbReference type="EMBL" id="KAK8070895.1"/>
    </source>
</evidence>
<name>A0ABR1VKY9_9PEZI</name>
<dbReference type="PANTHER" id="PTHR22603:SF93">
    <property type="entry name" value="RE24176P"/>
    <property type="match status" value="1"/>
</dbReference>
<feature type="region of interest" description="Disordered" evidence="2">
    <location>
        <begin position="714"/>
        <end position="742"/>
    </location>
</feature>
<dbReference type="RefSeq" id="XP_066664703.1">
    <property type="nucleotide sequence ID" value="XM_066815413.1"/>
</dbReference>
<reference evidence="4 5" key="1">
    <citation type="submission" date="2023-01" db="EMBL/GenBank/DDBJ databases">
        <title>Analysis of 21 Apiospora genomes using comparative genomics revels a genus with tremendous synthesis potential of carbohydrate active enzymes and secondary metabolites.</title>
        <authorList>
            <person name="Sorensen T."/>
        </authorList>
    </citation>
    <scope>NUCLEOTIDE SEQUENCE [LARGE SCALE GENOMIC DNA]</scope>
    <source>
        <strain evidence="4 5">CBS 114990</strain>
    </source>
</reference>